<evidence type="ECO:0000256" key="2">
    <source>
        <dbReference type="ARBA" id="ARBA00023125"/>
    </source>
</evidence>
<dbReference type="OrthoDB" id="6283866at2"/>
<keyword evidence="4" id="KW-0472">Membrane</keyword>
<feature type="transmembrane region" description="Helical" evidence="4">
    <location>
        <begin position="132"/>
        <end position="152"/>
    </location>
</feature>
<keyword evidence="3" id="KW-0804">Transcription</keyword>
<dbReference type="RefSeq" id="WP_105014305.1">
    <property type="nucleotide sequence ID" value="NZ_MSCN01000001.1"/>
</dbReference>
<feature type="transmembrane region" description="Helical" evidence="4">
    <location>
        <begin position="172"/>
        <end position="189"/>
    </location>
</feature>
<evidence type="ECO:0000259" key="5">
    <source>
        <dbReference type="PROSITE" id="PS01124"/>
    </source>
</evidence>
<feature type="transmembrane region" description="Helical" evidence="4">
    <location>
        <begin position="195"/>
        <end position="215"/>
    </location>
</feature>
<proteinExistence type="predicted"/>
<evidence type="ECO:0000313" key="6">
    <source>
        <dbReference type="EMBL" id="PQJ77724.1"/>
    </source>
</evidence>
<dbReference type="SUPFAM" id="SSF46689">
    <property type="entry name" value="Homeodomain-like"/>
    <property type="match status" value="1"/>
</dbReference>
<feature type="transmembrane region" description="Helical" evidence="4">
    <location>
        <begin position="71"/>
        <end position="90"/>
    </location>
</feature>
<feature type="domain" description="HTH araC/xylS-type" evidence="5">
    <location>
        <begin position="248"/>
        <end position="347"/>
    </location>
</feature>
<dbReference type="InterPro" id="IPR018062">
    <property type="entry name" value="HTH_AraC-typ_CS"/>
</dbReference>
<organism evidence="6 7">
    <name type="scientific">Polaribacter porphyrae</name>
    <dbReference type="NCBI Taxonomy" id="1137780"/>
    <lineage>
        <taxon>Bacteria</taxon>
        <taxon>Pseudomonadati</taxon>
        <taxon>Bacteroidota</taxon>
        <taxon>Flavobacteriia</taxon>
        <taxon>Flavobacteriales</taxon>
        <taxon>Flavobacteriaceae</taxon>
    </lineage>
</organism>
<evidence type="ECO:0000313" key="7">
    <source>
        <dbReference type="Proteomes" id="UP000238882"/>
    </source>
</evidence>
<feature type="transmembrane region" description="Helical" evidence="4">
    <location>
        <begin position="102"/>
        <end position="120"/>
    </location>
</feature>
<dbReference type="SMART" id="SM00342">
    <property type="entry name" value="HTH_ARAC"/>
    <property type="match status" value="1"/>
</dbReference>
<dbReference type="PANTHER" id="PTHR43280">
    <property type="entry name" value="ARAC-FAMILY TRANSCRIPTIONAL REGULATOR"/>
    <property type="match status" value="1"/>
</dbReference>
<keyword evidence="4" id="KW-0812">Transmembrane</keyword>
<dbReference type="Gene3D" id="1.10.10.60">
    <property type="entry name" value="Homeodomain-like"/>
    <property type="match status" value="2"/>
</dbReference>
<sequence>MTFENPILFFICSIGVFNGFLASLYFLFFSKEKRTQNLMFGALLLFLSLRIGKSVYIIFTEKANRDLVVSQVGLSACFLIGFALYYYIKASIENKKVIPKQWKAHFLVLFFIVLFVGILKPYRQNVTFWHQYFIHFIYVVWGVYILFSGILLKDIFKKLVAKNTKLTTSELWLIWVFVGNVLIFSAYIIGYFYLYLVGTITFSVVFYGLLIFLLFKSNRDNVFKDIPEKYASKKIAPQEANQLIEALKNVMLVNQFHKNTNIKLQDIAGELSVSKHQLSQLLNDNLGKSFALFINEHRIEEAKQLLKQNNNYTLEAIGFEAGFSSKSTFYATFKKIVGVTPSVFKKEHA</sequence>
<dbReference type="EMBL" id="MSCN01000001">
    <property type="protein sequence ID" value="PQJ77724.1"/>
    <property type="molecule type" value="Genomic_DNA"/>
</dbReference>
<dbReference type="PROSITE" id="PS00041">
    <property type="entry name" value="HTH_ARAC_FAMILY_1"/>
    <property type="match status" value="1"/>
</dbReference>
<keyword evidence="7" id="KW-1185">Reference proteome</keyword>
<dbReference type="PANTHER" id="PTHR43280:SF29">
    <property type="entry name" value="ARAC-FAMILY TRANSCRIPTIONAL REGULATOR"/>
    <property type="match status" value="1"/>
</dbReference>
<keyword evidence="2" id="KW-0238">DNA-binding</keyword>
<dbReference type="GO" id="GO:0043565">
    <property type="term" value="F:sequence-specific DNA binding"/>
    <property type="evidence" value="ECO:0007669"/>
    <property type="project" value="InterPro"/>
</dbReference>
<gene>
    <name evidence="6" type="ORF">BTO18_00340</name>
</gene>
<comment type="caution">
    <text evidence="6">The sequence shown here is derived from an EMBL/GenBank/DDBJ whole genome shotgun (WGS) entry which is preliminary data.</text>
</comment>
<dbReference type="InterPro" id="IPR018060">
    <property type="entry name" value="HTH_AraC"/>
</dbReference>
<dbReference type="Pfam" id="PF12833">
    <property type="entry name" value="HTH_18"/>
    <property type="match status" value="1"/>
</dbReference>
<evidence type="ECO:0000256" key="1">
    <source>
        <dbReference type="ARBA" id="ARBA00023015"/>
    </source>
</evidence>
<dbReference type="Proteomes" id="UP000238882">
    <property type="component" value="Unassembled WGS sequence"/>
</dbReference>
<evidence type="ECO:0000256" key="3">
    <source>
        <dbReference type="ARBA" id="ARBA00023163"/>
    </source>
</evidence>
<dbReference type="GO" id="GO:0003700">
    <property type="term" value="F:DNA-binding transcription factor activity"/>
    <property type="evidence" value="ECO:0007669"/>
    <property type="project" value="InterPro"/>
</dbReference>
<keyword evidence="1" id="KW-0805">Transcription regulation</keyword>
<name>A0A2S7WJF6_9FLAO</name>
<dbReference type="InterPro" id="IPR009057">
    <property type="entry name" value="Homeodomain-like_sf"/>
</dbReference>
<evidence type="ECO:0000256" key="4">
    <source>
        <dbReference type="SAM" id="Phobius"/>
    </source>
</evidence>
<reference evidence="6 7" key="1">
    <citation type="submission" date="2016-12" db="EMBL/GenBank/DDBJ databases">
        <title>Trade-off between light-utilization and light-protection in marine flavobacteria.</title>
        <authorList>
            <person name="Kumagai Y."/>
            <person name="Yoshizawa S."/>
            <person name="Kogure K."/>
            <person name="Iwasaki W."/>
        </authorList>
    </citation>
    <scope>NUCLEOTIDE SEQUENCE [LARGE SCALE GENOMIC DNA]</scope>
    <source>
        <strain evidence="6 7">NBRC 108759</strain>
    </source>
</reference>
<feature type="transmembrane region" description="Helical" evidence="4">
    <location>
        <begin position="6"/>
        <end position="28"/>
    </location>
</feature>
<protein>
    <recommendedName>
        <fullName evidence="5">HTH araC/xylS-type domain-containing protein</fullName>
    </recommendedName>
</protein>
<keyword evidence="4" id="KW-1133">Transmembrane helix</keyword>
<accession>A0A2S7WJF6</accession>
<dbReference type="AlphaFoldDB" id="A0A2S7WJF6"/>
<dbReference type="PROSITE" id="PS01124">
    <property type="entry name" value="HTH_ARAC_FAMILY_2"/>
    <property type="match status" value="1"/>
</dbReference>
<feature type="transmembrane region" description="Helical" evidence="4">
    <location>
        <begin position="40"/>
        <end position="59"/>
    </location>
</feature>